<feature type="compositionally biased region" description="Polar residues" evidence="1">
    <location>
        <begin position="13"/>
        <end position="24"/>
    </location>
</feature>
<evidence type="ECO:0000313" key="2">
    <source>
        <dbReference type="EMBL" id="MDO6673927.1"/>
    </source>
</evidence>
<dbReference type="AlphaFoldDB" id="A0AAP4WYW7"/>
<organism evidence="2 3">
    <name type="scientific">Cobetia amphilecti</name>
    <dbReference type="NCBI Taxonomy" id="1055104"/>
    <lineage>
        <taxon>Bacteria</taxon>
        <taxon>Pseudomonadati</taxon>
        <taxon>Pseudomonadota</taxon>
        <taxon>Gammaproteobacteria</taxon>
        <taxon>Oceanospirillales</taxon>
        <taxon>Halomonadaceae</taxon>
        <taxon>Cobetia</taxon>
    </lineage>
</organism>
<dbReference type="Proteomes" id="UP001170481">
    <property type="component" value="Unassembled WGS sequence"/>
</dbReference>
<feature type="non-terminal residue" evidence="2">
    <location>
        <position position="110"/>
    </location>
</feature>
<gene>
    <name evidence="2" type="ORF">Q4535_17655</name>
</gene>
<evidence type="ECO:0000256" key="1">
    <source>
        <dbReference type="SAM" id="MobiDB-lite"/>
    </source>
</evidence>
<feature type="region of interest" description="Disordered" evidence="1">
    <location>
        <begin position="1"/>
        <end position="52"/>
    </location>
</feature>
<comment type="caution">
    <text evidence="2">The sequence shown here is derived from an EMBL/GenBank/DDBJ whole genome shotgun (WGS) entry which is preliminary data.</text>
</comment>
<accession>A0AAP4WYW7</accession>
<evidence type="ECO:0000313" key="3">
    <source>
        <dbReference type="Proteomes" id="UP001170481"/>
    </source>
</evidence>
<proteinExistence type="predicted"/>
<dbReference type="EMBL" id="JAUORK010000052">
    <property type="protein sequence ID" value="MDO6673927.1"/>
    <property type="molecule type" value="Genomic_DNA"/>
</dbReference>
<protein>
    <submittedName>
        <fullName evidence="2">Uncharacterized protein</fullName>
    </submittedName>
</protein>
<sequence length="110" mass="12056">MNSDADKPMRGASSHTKTPPQQKLQGRFLAKPGIKKSAHHFSSMTEPSQHDDEPKTFFLCSLGRLSLAPLFHARLSAHGFSIAPVFPAHKENRPCSKATGAVRDKCLTMT</sequence>
<reference evidence="2" key="1">
    <citation type="submission" date="2023-07" db="EMBL/GenBank/DDBJ databases">
        <title>Genome content predicts the carbon catabolic preferences of heterotrophic bacteria.</title>
        <authorList>
            <person name="Gralka M."/>
        </authorList>
    </citation>
    <scope>NUCLEOTIDE SEQUENCE</scope>
    <source>
        <strain evidence="2">C2R13</strain>
    </source>
</reference>
<dbReference type="RefSeq" id="WP_303595702.1">
    <property type="nucleotide sequence ID" value="NZ_JAUORK010000052.1"/>
</dbReference>
<name>A0AAP4WYW7_9GAMM</name>